<dbReference type="Proteomes" id="UP000192536">
    <property type="component" value="Unassembled WGS sequence"/>
</dbReference>
<comment type="caution">
    <text evidence="2">The sequence shown here is derived from an EMBL/GenBank/DDBJ whole genome shotgun (WGS) entry which is preliminary data.</text>
</comment>
<reference evidence="2 3" key="1">
    <citation type="journal article" date="2017" name="Int. J. Syst. Evol. Microbiol.">
        <title>Rouxiella badensis sp. nov. and Rouxiella silvae sp. nov. isolated from peat bog soil in Germany and emendation of the genus description.</title>
        <authorList>
            <person name="Le Fleche-Mateos A."/>
            <person name="Kugler J.H."/>
            <person name="Hansen S.H."/>
            <person name="Syldatk C."/>
            <person name="Hausmann R."/>
            <person name="Lomprez F."/>
            <person name="Vandenbogaert M."/>
            <person name="Manuguerra J.C."/>
            <person name="Grimont P.A."/>
        </authorList>
    </citation>
    <scope>NUCLEOTIDE SEQUENCE [LARGE SCALE GENOMIC DNA]</scope>
    <source>
        <strain evidence="2 3">DSM 100043</strain>
    </source>
</reference>
<feature type="domain" description="ABM" evidence="1">
    <location>
        <begin position="2"/>
        <end position="98"/>
    </location>
</feature>
<evidence type="ECO:0000313" key="2">
    <source>
        <dbReference type="EMBL" id="ORJ24005.1"/>
    </source>
</evidence>
<dbReference type="PROSITE" id="PS51725">
    <property type="entry name" value="ABM"/>
    <property type="match status" value="1"/>
</dbReference>
<name>A0A1X0WBA8_9GAMM</name>
<dbReference type="EMBL" id="MRWE01000037">
    <property type="protein sequence ID" value="ORJ24005.1"/>
    <property type="molecule type" value="Genomic_DNA"/>
</dbReference>
<evidence type="ECO:0000313" key="3">
    <source>
        <dbReference type="Proteomes" id="UP000192536"/>
    </source>
</evidence>
<dbReference type="Gene3D" id="3.30.70.100">
    <property type="match status" value="1"/>
</dbReference>
<dbReference type="STRING" id="1646377.BS640_18550"/>
<organism evidence="2 3">
    <name type="scientific">Rouxiella badensis</name>
    <dbReference type="NCBI Taxonomy" id="1646377"/>
    <lineage>
        <taxon>Bacteria</taxon>
        <taxon>Pseudomonadati</taxon>
        <taxon>Pseudomonadota</taxon>
        <taxon>Gammaproteobacteria</taxon>
        <taxon>Enterobacterales</taxon>
        <taxon>Yersiniaceae</taxon>
        <taxon>Rouxiella</taxon>
    </lineage>
</organism>
<dbReference type="GO" id="GO:0004497">
    <property type="term" value="F:monooxygenase activity"/>
    <property type="evidence" value="ECO:0007669"/>
    <property type="project" value="UniProtKB-KW"/>
</dbReference>
<dbReference type="Pfam" id="PF03992">
    <property type="entry name" value="ABM"/>
    <property type="match status" value="1"/>
</dbReference>
<accession>A0A1X0WBA8</accession>
<gene>
    <name evidence="2" type="ORF">BS640_18550</name>
</gene>
<proteinExistence type="predicted"/>
<evidence type="ECO:0000259" key="1">
    <source>
        <dbReference type="PROSITE" id="PS51725"/>
    </source>
</evidence>
<dbReference type="RefSeq" id="WP_017494184.1">
    <property type="nucleotide sequence ID" value="NZ_CAUQAZ010000007.1"/>
</dbReference>
<dbReference type="InterPro" id="IPR011008">
    <property type="entry name" value="Dimeric_a/b-barrel"/>
</dbReference>
<keyword evidence="2" id="KW-0560">Oxidoreductase</keyword>
<keyword evidence="2" id="KW-0503">Monooxygenase</keyword>
<dbReference type="InterPro" id="IPR007138">
    <property type="entry name" value="ABM_dom"/>
</dbReference>
<dbReference type="PANTHER" id="PTHR33336">
    <property type="entry name" value="QUINOL MONOOXYGENASE YGIN-RELATED"/>
    <property type="match status" value="1"/>
</dbReference>
<dbReference type="SUPFAM" id="SSF54909">
    <property type="entry name" value="Dimeric alpha+beta barrel"/>
    <property type="match status" value="1"/>
</dbReference>
<dbReference type="GeneID" id="93568722"/>
<protein>
    <submittedName>
        <fullName evidence="2">Antibiotic biosynthesis monooxygenase</fullName>
    </submittedName>
</protein>
<dbReference type="GO" id="GO:0005829">
    <property type="term" value="C:cytosol"/>
    <property type="evidence" value="ECO:0007669"/>
    <property type="project" value="TreeGrafter"/>
</dbReference>
<dbReference type="PANTHER" id="PTHR33336:SF3">
    <property type="entry name" value="ABM DOMAIN-CONTAINING PROTEIN"/>
    <property type="match status" value="1"/>
</dbReference>
<keyword evidence="3" id="KW-1185">Reference proteome</keyword>
<sequence length="101" mass="11762">MITVIAEIIIKPGRRDSVLEKITQLLPQVLQEKGCHRYEPFLDVKGHIPWRQSAPNSIFMLEDWESLAHLEDHQQAAHMHAHRENIKHDVVDVKINIIEKS</sequence>
<dbReference type="AlphaFoldDB" id="A0A1X0WBA8"/>
<dbReference type="InterPro" id="IPR050744">
    <property type="entry name" value="AI-2_Isomerase_LsrG"/>
</dbReference>